<dbReference type="PANTHER" id="PTHR34478:SF1">
    <property type="entry name" value="PROTEIN LEMA"/>
    <property type="match status" value="1"/>
</dbReference>
<evidence type="ECO:0000256" key="3">
    <source>
        <dbReference type="ARBA" id="ARBA00022692"/>
    </source>
</evidence>
<dbReference type="SUPFAM" id="SSF140478">
    <property type="entry name" value="LemA-like"/>
    <property type="match status" value="1"/>
</dbReference>
<name>A0AAX1N668_9BACT</name>
<evidence type="ECO:0000256" key="4">
    <source>
        <dbReference type="ARBA" id="ARBA00022989"/>
    </source>
</evidence>
<dbReference type="KEGG" id="fya:KMW28_05130"/>
<evidence type="ECO:0000313" key="9">
    <source>
        <dbReference type="Proteomes" id="UP000678679"/>
    </source>
</evidence>
<comment type="subcellular location">
    <subcellularLocation>
        <location evidence="1">Membrane</location>
        <topology evidence="1">Single-pass membrane protein</topology>
    </subcellularLocation>
</comment>
<evidence type="ECO:0000256" key="6">
    <source>
        <dbReference type="SAM" id="Coils"/>
    </source>
</evidence>
<dbReference type="Proteomes" id="UP000678679">
    <property type="component" value="Chromosome 1"/>
</dbReference>
<proteinExistence type="inferred from homology"/>
<dbReference type="PANTHER" id="PTHR34478">
    <property type="entry name" value="PROTEIN LEMA"/>
    <property type="match status" value="1"/>
</dbReference>
<dbReference type="EMBL" id="CP076132">
    <property type="protein sequence ID" value="QWG02965.1"/>
    <property type="molecule type" value="Genomic_DNA"/>
</dbReference>
<comment type="similarity">
    <text evidence="2">Belongs to the LemA family.</text>
</comment>
<evidence type="ECO:0000313" key="8">
    <source>
        <dbReference type="EMBL" id="QWG02965.1"/>
    </source>
</evidence>
<dbReference type="RefSeq" id="WP_169664430.1">
    <property type="nucleotide sequence ID" value="NZ_CP076132.1"/>
</dbReference>
<evidence type="ECO:0000256" key="1">
    <source>
        <dbReference type="ARBA" id="ARBA00004167"/>
    </source>
</evidence>
<evidence type="ECO:0000256" key="5">
    <source>
        <dbReference type="ARBA" id="ARBA00023136"/>
    </source>
</evidence>
<evidence type="ECO:0000256" key="2">
    <source>
        <dbReference type="ARBA" id="ARBA00008854"/>
    </source>
</evidence>
<organism evidence="8 9">
    <name type="scientific">Flammeovirga yaeyamensis</name>
    <dbReference type="NCBI Taxonomy" id="367791"/>
    <lineage>
        <taxon>Bacteria</taxon>
        <taxon>Pseudomonadati</taxon>
        <taxon>Bacteroidota</taxon>
        <taxon>Cytophagia</taxon>
        <taxon>Cytophagales</taxon>
        <taxon>Flammeovirgaceae</taxon>
        <taxon>Flammeovirga</taxon>
    </lineage>
</organism>
<dbReference type="Pfam" id="PF04011">
    <property type="entry name" value="LemA"/>
    <property type="match status" value="1"/>
</dbReference>
<gene>
    <name evidence="8" type="ORF">KMW28_05130</name>
</gene>
<keyword evidence="6" id="KW-0175">Coiled coil</keyword>
<keyword evidence="9" id="KW-1185">Reference proteome</keyword>
<keyword evidence="4 7" id="KW-1133">Transmembrane helix</keyword>
<keyword evidence="3 7" id="KW-0812">Transmembrane</keyword>
<dbReference type="InterPro" id="IPR023353">
    <property type="entry name" value="LemA-like_dom_sf"/>
</dbReference>
<dbReference type="InterPro" id="IPR007156">
    <property type="entry name" value="MamQ_LemA"/>
</dbReference>
<dbReference type="AlphaFoldDB" id="A0AAX1N668"/>
<accession>A0AAX1N668</accession>
<feature type="coiled-coil region" evidence="6">
    <location>
        <begin position="111"/>
        <end position="145"/>
    </location>
</feature>
<evidence type="ECO:0000256" key="7">
    <source>
        <dbReference type="SAM" id="Phobius"/>
    </source>
</evidence>
<protein>
    <submittedName>
        <fullName evidence="8">LemA family protein</fullName>
    </submittedName>
</protein>
<keyword evidence="5 7" id="KW-0472">Membrane</keyword>
<dbReference type="GO" id="GO:0016020">
    <property type="term" value="C:membrane"/>
    <property type="evidence" value="ECO:0007669"/>
    <property type="project" value="UniProtKB-SubCell"/>
</dbReference>
<feature type="transmembrane region" description="Helical" evidence="7">
    <location>
        <begin position="6"/>
        <end position="26"/>
    </location>
</feature>
<dbReference type="Gene3D" id="1.20.1440.20">
    <property type="entry name" value="LemA-like domain"/>
    <property type="match status" value="1"/>
</dbReference>
<sequence length="186" mass="20922">MVLAIILSGLILVIVFYFISVNNSLISIRNQVENAFGGIDVQLKKRYDLIPNMVETVKQYMAHEKEVLTNLTSLRAKAMSGNVSEEEKMDLDAQMSSAMKSIMVSVENYPELKASKNMELLQRSLNEVEAQISAARRAYNSAVTKYNTSIEVFPNSIIANSKGFERKSVFEISSAERENVQIKNLF</sequence>
<reference evidence="8 9" key="1">
    <citation type="submission" date="2021-05" db="EMBL/GenBank/DDBJ databases">
        <title>Comparative genomic studies on the polysaccharide-degrading batcterial strains of the Flammeovirga genus.</title>
        <authorList>
            <person name="Zewei F."/>
            <person name="Zheng Z."/>
            <person name="Yu L."/>
            <person name="Ruyue G."/>
            <person name="Yanhong M."/>
            <person name="Yuanyuan C."/>
            <person name="Jingyan G."/>
            <person name="Wenjun H."/>
        </authorList>
    </citation>
    <scope>NUCLEOTIDE SEQUENCE [LARGE SCALE GENOMIC DNA]</scope>
    <source>
        <strain evidence="8 9">NBRC:100898</strain>
    </source>
</reference>